<name>A0A9D6Z3M5_9BACT</name>
<protein>
    <submittedName>
        <fullName evidence="1">Uncharacterized protein</fullName>
    </submittedName>
</protein>
<dbReference type="EMBL" id="JACRDE010000297">
    <property type="protein sequence ID" value="MBI5250020.1"/>
    <property type="molecule type" value="Genomic_DNA"/>
</dbReference>
<dbReference type="Proteomes" id="UP000807825">
    <property type="component" value="Unassembled WGS sequence"/>
</dbReference>
<accession>A0A9D6Z3M5</accession>
<comment type="caution">
    <text evidence="1">The sequence shown here is derived from an EMBL/GenBank/DDBJ whole genome shotgun (WGS) entry which is preliminary data.</text>
</comment>
<proteinExistence type="predicted"/>
<evidence type="ECO:0000313" key="2">
    <source>
        <dbReference type="Proteomes" id="UP000807825"/>
    </source>
</evidence>
<organism evidence="1 2">
    <name type="scientific">Desulfomonile tiedjei</name>
    <dbReference type="NCBI Taxonomy" id="2358"/>
    <lineage>
        <taxon>Bacteria</taxon>
        <taxon>Pseudomonadati</taxon>
        <taxon>Thermodesulfobacteriota</taxon>
        <taxon>Desulfomonilia</taxon>
        <taxon>Desulfomonilales</taxon>
        <taxon>Desulfomonilaceae</taxon>
        <taxon>Desulfomonile</taxon>
    </lineage>
</organism>
<sequence>MIKRLTILVLGILIGVAQISAVCAGGGSRKEPPLDNVLMGMKEQGVWYFLCTAPAFPHRIAPHYATYGPPPPPCGPVPCAPSAPIPAKVR</sequence>
<reference evidence="1" key="1">
    <citation type="submission" date="2020-07" db="EMBL/GenBank/DDBJ databases">
        <title>Huge and variable diversity of episymbiotic CPR bacteria and DPANN archaea in groundwater ecosystems.</title>
        <authorList>
            <person name="He C.Y."/>
            <person name="Keren R."/>
            <person name="Whittaker M."/>
            <person name="Farag I.F."/>
            <person name="Doudna J."/>
            <person name="Cate J.H.D."/>
            <person name="Banfield J.F."/>
        </authorList>
    </citation>
    <scope>NUCLEOTIDE SEQUENCE</scope>
    <source>
        <strain evidence="1">NC_groundwater_1664_Pr3_B-0.1um_52_9</strain>
    </source>
</reference>
<evidence type="ECO:0000313" key="1">
    <source>
        <dbReference type="EMBL" id="MBI5250020.1"/>
    </source>
</evidence>
<dbReference type="AlphaFoldDB" id="A0A9D6Z3M5"/>
<gene>
    <name evidence="1" type="ORF">HY912_11045</name>
</gene>